<dbReference type="InterPro" id="IPR001242">
    <property type="entry name" value="Condensation_dom"/>
</dbReference>
<accession>A0ABV6DTC7</accession>
<evidence type="ECO:0000313" key="8">
    <source>
        <dbReference type="EMBL" id="MFC0215904.1"/>
    </source>
</evidence>
<feature type="domain" description="AMP-binding enzyme C-terminal" evidence="7">
    <location>
        <begin position="633"/>
        <end position="706"/>
    </location>
</feature>
<dbReference type="InterPro" id="IPR010071">
    <property type="entry name" value="AA_adenyl_dom"/>
</dbReference>
<gene>
    <name evidence="8" type="ORF">ACFFK0_26250</name>
</gene>
<comment type="caution">
    <text evidence="8">The sequence shown here is derived from an EMBL/GenBank/DDBJ whole genome shotgun (WGS) entry which is preliminary data.</text>
</comment>
<dbReference type="NCBIfam" id="TIGR01733">
    <property type="entry name" value="AA-adenyl-dom"/>
    <property type="match status" value="1"/>
</dbReference>
<dbReference type="Pfam" id="PF00501">
    <property type="entry name" value="AMP-binding"/>
    <property type="match status" value="1"/>
</dbReference>
<organism evidence="8 9">
    <name type="scientific">Paenibacillus chartarius</name>
    <dbReference type="NCBI Taxonomy" id="747481"/>
    <lineage>
        <taxon>Bacteria</taxon>
        <taxon>Bacillati</taxon>
        <taxon>Bacillota</taxon>
        <taxon>Bacilli</taxon>
        <taxon>Bacillales</taxon>
        <taxon>Paenibacillaceae</taxon>
        <taxon>Paenibacillus</taxon>
    </lineage>
</organism>
<keyword evidence="3" id="KW-0045">Antibiotic biosynthesis</keyword>
<dbReference type="Proteomes" id="UP001589776">
    <property type="component" value="Unassembled WGS sequence"/>
</dbReference>
<dbReference type="InterPro" id="IPR000873">
    <property type="entry name" value="AMP-dep_synth/lig_dom"/>
</dbReference>
<dbReference type="PANTHER" id="PTHR45527">
    <property type="entry name" value="NONRIBOSOMAL PEPTIDE SYNTHETASE"/>
    <property type="match status" value="1"/>
</dbReference>
<dbReference type="Pfam" id="PF00668">
    <property type="entry name" value="Condensation"/>
    <property type="match status" value="1"/>
</dbReference>
<evidence type="ECO:0000256" key="4">
    <source>
        <dbReference type="ARBA" id="ARBA00023268"/>
    </source>
</evidence>
<reference evidence="8 9" key="1">
    <citation type="submission" date="2024-09" db="EMBL/GenBank/DDBJ databases">
        <authorList>
            <person name="Sun Q."/>
            <person name="Mori K."/>
        </authorList>
    </citation>
    <scope>NUCLEOTIDE SEQUENCE [LARGE SCALE GENOMIC DNA]</scope>
    <source>
        <strain evidence="8 9">CCM 7759</strain>
    </source>
</reference>
<evidence type="ECO:0000256" key="1">
    <source>
        <dbReference type="ARBA" id="ARBA00006432"/>
    </source>
</evidence>
<dbReference type="EMBL" id="JBHLWN010000105">
    <property type="protein sequence ID" value="MFC0215904.1"/>
    <property type="molecule type" value="Genomic_DNA"/>
</dbReference>
<dbReference type="InterPro" id="IPR020845">
    <property type="entry name" value="AMP-binding_CS"/>
</dbReference>
<dbReference type="RefSeq" id="WP_377473540.1">
    <property type="nucleotide sequence ID" value="NZ_JBHLWN010000105.1"/>
</dbReference>
<name>A0ABV6DTC7_9BACL</name>
<evidence type="ECO:0000259" key="6">
    <source>
        <dbReference type="Pfam" id="PF00668"/>
    </source>
</evidence>
<evidence type="ECO:0000256" key="3">
    <source>
        <dbReference type="ARBA" id="ARBA00023194"/>
    </source>
</evidence>
<dbReference type="PROSITE" id="PS00455">
    <property type="entry name" value="AMP_BINDING"/>
    <property type="match status" value="1"/>
</dbReference>
<sequence length="722" mass="80420">MIQKSMLHSSLLNKETYWKHSVGERSFEEVEFSIEASVSRRLNEWPAQESYSVDTVIHAVWSLLLSRYEDAEEVSFESLVWGPAFPNPIAMHISVNESATFGTLLHMIQDQFRQASVQGSGMADTERTLERSPCDFHIVTTAVQEQWMIKLLYDASVYEQSVVQRIAGHFGVVLEAVAGNPDTDLSGIDILTADERRQLNGYNQAVFEFDKERSIHHLFEEQAALRPDEVAITCDGIRLTYDEVNRNANRIAHWLIGRGVGSEQLVAILMHRQPRMAECILAVWKAGAAYVPLDPAYPPERIKSIVADSGCVMVLTDSGILESLGSPATELACPAANLDELQAELYGCSEHNPNVHIDLHQLSYVIYTSGSTGKPKGAMVEHIGMMNHLYAKINDLRITPDSVVVQNASHCFDISVWQFFAALAAGGTTAIYPNDLAADPDSLIDAVIEDEVTVLEVVPSYLSVMLEFLESDFREFPDLEVLVVTGEALKRNVVKRWFDLYPSIPVVNAYGPTECSDDITHHIMHEVPELDTIPVGKPVHNFHIYIVDKQMRLCPPGVKGEICVSGIGVGRGYLNDPSRTEAVFMNDPFSEQPNRRLYKTGDLGRWLPDGTIEFFGRKDHQVKIRGFRVELGEIENKLVEHPDVNEAIVLDLEDEIGAKYLCAYIVGRIGLDPASVKAHVTQLLPYYMVPAQIIQLAKMPVTPNGKVDRKALSKPGSVLELV</sequence>
<dbReference type="SUPFAM" id="SSF52777">
    <property type="entry name" value="CoA-dependent acyltransferases"/>
    <property type="match status" value="1"/>
</dbReference>
<dbReference type="Pfam" id="PF13193">
    <property type="entry name" value="AMP-binding_C"/>
    <property type="match status" value="1"/>
</dbReference>
<comment type="similarity">
    <text evidence="1">Belongs to the ATP-dependent AMP-binding enzyme family.</text>
</comment>
<protein>
    <submittedName>
        <fullName evidence="8">Amino acid adenylation domain-containing protein</fullName>
    </submittedName>
</protein>
<keyword evidence="4" id="KW-0511">Multifunctional enzyme</keyword>
<dbReference type="Gene3D" id="3.30.300.30">
    <property type="match status" value="1"/>
</dbReference>
<dbReference type="InterPro" id="IPR025110">
    <property type="entry name" value="AMP-bd_C"/>
</dbReference>
<dbReference type="Gene3D" id="2.30.38.10">
    <property type="entry name" value="Luciferase, Domain 3"/>
    <property type="match status" value="1"/>
</dbReference>
<evidence type="ECO:0000259" key="5">
    <source>
        <dbReference type="Pfam" id="PF00501"/>
    </source>
</evidence>
<dbReference type="Gene3D" id="3.40.50.980">
    <property type="match status" value="2"/>
</dbReference>
<keyword evidence="9" id="KW-1185">Reference proteome</keyword>
<keyword evidence="2" id="KW-0677">Repeat</keyword>
<feature type="domain" description="Condensation" evidence="6">
    <location>
        <begin position="104"/>
        <end position="199"/>
    </location>
</feature>
<dbReference type="CDD" id="cd05930">
    <property type="entry name" value="A_NRPS"/>
    <property type="match status" value="1"/>
</dbReference>
<evidence type="ECO:0000313" key="9">
    <source>
        <dbReference type="Proteomes" id="UP001589776"/>
    </source>
</evidence>
<dbReference type="PANTHER" id="PTHR45527:SF1">
    <property type="entry name" value="FATTY ACID SYNTHASE"/>
    <property type="match status" value="1"/>
</dbReference>
<dbReference type="SUPFAM" id="SSF56801">
    <property type="entry name" value="Acetyl-CoA synthetase-like"/>
    <property type="match status" value="1"/>
</dbReference>
<dbReference type="Gene3D" id="3.30.559.30">
    <property type="entry name" value="Nonribosomal peptide synthetase, condensation domain"/>
    <property type="match status" value="1"/>
</dbReference>
<feature type="domain" description="AMP-dependent synthetase/ligase" evidence="5">
    <location>
        <begin position="219"/>
        <end position="574"/>
    </location>
</feature>
<evidence type="ECO:0000259" key="7">
    <source>
        <dbReference type="Pfam" id="PF13193"/>
    </source>
</evidence>
<dbReference type="InterPro" id="IPR045851">
    <property type="entry name" value="AMP-bd_C_sf"/>
</dbReference>
<evidence type="ECO:0000256" key="2">
    <source>
        <dbReference type="ARBA" id="ARBA00022737"/>
    </source>
</evidence>
<proteinExistence type="inferred from homology"/>